<comment type="caution">
    <text evidence="1">The sequence shown here is derived from an EMBL/GenBank/DDBJ whole genome shotgun (WGS) entry which is preliminary data.</text>
</comment>
<accession>A0ABR0JN31</accession>
<proteinExistence type="predicted"/>
<sequence length="149" mass="16919">MGSVDGVAMTEDELQEKYMASNSKLKKPISLMQDFDAGILSNPDTRTAAMIDFARRHQAGRDEYKTMRENAVQLSRDYAAGFITHPTTQQRGLIDYGKARDQFRVEYNKSERGKAAVQTYRSTERGKEVLAAYRASDSRKESAKKKRVK</sequence>
<dbReference type="EMBL" id="JAVRRF010000002">
    <property type="protein sequence ID" value="KAK5067389.1"/>
    <property type="molecule type" value="Genomic_DNA"/>
</dbReference>
<evidence type="ECO:0000313" key="2">
    <source>
        <dbReference type="Proteomes" id="UP001345691"/>
    </source>
</evidence>
<dbReference type="Proteomes" id="UP001345691">
    <property type="component" value="Unassembled WGS sequence"/>
</dbReference>
<evidence type="ECO:0000313" key="1">
    <source>
        <dbReference type="EMBL" id="KAK5067389.1"/>
    </source>
</evidence>
<reference evidence="1 2" key="1">
    <citation type="submission" date="2023-08" db="EMBL/GenBank/DDBJ databases">
        <title>Black Yeasts Isolated from many extreme environments.</title>
        <authorList>
            <person name="Coleine C."/>
            <person name="Stajich J.E."/>
            <person name="Selbmann L."/>
        </authorList>
    </citation>
    <scope>NUCLEOTIDE SEQUENCE [LARGE SCALE GENOMIC DNA]</scope>
    <source>
        <strain evidence="1 2">CCFEE 6328</strain>
    </source>
</reference>
<gene>
    <name evidence="1" type="ORF">LTR69_001376</name>
</gene>
<keyword evidence="2" id="KW-1185">Reference proteome</keyword>
<protein>
    <submittedName>
        <fullName evidence="1">Uncharacterized protein</fullName>
    </submittedName>
</protein>
<name>A0ABR0JN31_9EURO</name>
<organism evidence="1 2">
    <name type="scientific">Exophiala sideris</name>
    <dbReference type="NCBI Taxonomy" id="1016849"/>
    <lineage>
        <taxon>Eukaryota</taxon>
        <taxon>Fungi</taxon>
        <taxon>Dikarya</taxon>
        <taxon>Ascomycota</taxon>
        <taxon>Pezizomycotina</taxon>
        <taxon>Eurotiomycetes</taxon>
        <taxon>Chaetothyriomycetidae</taxon>
        <taxon>Chaetothyriales</taxon>
        <taxon>Herpotrichiellaceae</taxon>
        <taxon>Exophiala</taxon>
    </lineage>
</organism>